<accession>A0A6G7PY33</accession>
<dbReference type="Proteomes" id="UP000502179">
    <property type="component" value="Chromosome"/>
</dbReference>
<proteinExistence type="predicted"/>
<sequence length="647" mass="74978">MGNYKNTDLRDVIIFDNVSKFYSLDIKITKRRTFYSILFGKRRGWEQGEKVHCVLHNLSFSVKEGEKLLILGPAESGKSTIAKLICGLAYPTEGKIVVKGKVRYVTSTPIASNPLMTLKEYSQLLAMICGADGKHLTELCDDILNCCNLGDLKDTKIYDLPGRILKEMVYYTMISIDADIYVFDNTLRLDHSSFGDLCWNKIQNILRERTVIILKKNIQHLDKRVIKYLDKVLMLEEGRTVFFGPYKKAFNADYSVDKSVERKGNVEQSSYPAYHNDDSISDSSDPQGRTSYPAYLVINRILKEYKKINNETRGQAPSLEELLHVNLRKELEEVIDTSKTIVLGPYISDVGVEFTYWIPFLRWLIHTYKLDSRRIIAISRCGARLWYEDLGVEYLDLSDLISDTELSEYFRNITSGWNMKQFYLSVGEKEILNRAIKKLGLFDYCLIHPALMWNLFLPVWKRFLPLDFIYDYTIYEPFNHVDWNKEDQFDLPEKYIVVKFSFFPHFPQTKENLSFLDKLVRELAKNFNVVSLHTDILVDRHRDFICDTNGLYEIRDKVNYKNILEVQTKIIRNAAFCVGVQGNIISFAPYMNVKTLSIYSHKEAGTFPMTLTLYESHLSRLFEGSCNSLDISRSDVSDVIDSISEVM</sequence>
<feature type="domain" description="ABC transporter" evidence="2">
    <location>
        <begin position="13"/>
        <end position="262"/>
    </location>
</feature>
<dbReference type="SUPFAM" id="SSF52540">
    <property type="entry name" value="P-loop containing nucleoside triphosphate hydrolases"/>
    <property type="match status" value="1"/>
</dbReference>
<keyword evidence="3" id="KW-0547">Nucleotide-binding</keyword>
<organism evidence="3 4">
    <name type="scientific">Thermosulfuriphilus ammonigenes</name>
    <dbReference type="NCBI Taxonomy" id="1936021"/>
    <lineage>
        <taxon>Bacteria</taxon>
        <taxon>Pseudomonadati</taxon>
        <taxon>Thermodesulfobacteriota</taxon>
        <taxon>Thermodesulfobacteria</taxon>
        <taxon>Thermodesulfobacteriales</taxon>
        <taxon>Thermodesulfobacteriaceae</taxon>
        <taxon>Thermosulfuriphilus</taxon>
    </lineage>
</organism>
<dbReference type="PANTHER" id="PTHR46743">
    <property type="entry name" value="TEICHOIC ACIDS EXPORT ATP-BINDING PROTEIN TAGH"/>
    <property type="match status" value="1"/>
</dbReference>
<dbReference type="GO" id="GO:0005524">
    <property type="term" value="F:ATP binding"/>
    <property type="evidence" value="ECO:0007669"/>
    <property type="project" value="UniProtKB-KW"/>
</dbReference>
<dbReference type="InterPro" id="IPR003439">
    <property type="entry name" value="ABC_transporter-like_ATP-bd"/>
</dbReference>
<dbReference type="InterPro" id="IPR027417">
    <property type="entry name" value="P-loop_NTPase"/>
</dbReference>
<dbReference type="GO" id="GO:0016887">
    <property type="term" value="F:ATP hydrolysis activity"/>
    <property type="evidence" value="ECO:0007669"/>
    <property type="project" value="InterPro"/>
</dbReference>
<protein>
    <submittedName>
        <fullName evidence="3">ABC transporter ATP-binding protein</fullName>
    </submittedName>
</protein>
<keyword evidence="3" id="KW-0067">ATP-binding</keyword>
<gene>
    <name evidence="3" type="ORF">G4V39_08765</name>
</gene>
<dbReference type="PANTHER" id="PTHR46743:SF2">
    <property type="entry name" value="TEICHOIC ACIDS EXPORT ATP-BINDING PROTEIN TAGH"/>
    <property type="match status" value="1"/>
</dbReference>
<evidence type="ECO:0000313" key="4">
    <source>
        <dbReference type="Proteomes" id="UP000502179"/>
    </source>
</evidence>
<keyword evidence="4" id="KW-1185">Reference proteome</keyword>
<name>A0A6G7PY33_9BACT</name>
<dbReference type="KEGG" id="tav:G4V39_08765"/>
<dbReference type="AlphaFoldDB" id="A0A6G7PY33"/>
<evidence type="ECO:0000313" key="3">
    <source>
        <dbReference type="EMBL" id="QIJ72358.1"/>
    </source>
</evidence>
<dbReference type="Gene3D" id="3.40.50.300">
    <property type="entry name" value="P-loop containing nucleotide triphosphate hydrolases"/>
    <property type="match status" value="1"/>
</dbReference>
<evidence type="ECO:0000259" key="2">
    <source>
        <dbReference type="PROSITE" id="PS50893"/>
    </source>
</evidence>
<dbReference type="InterPro" id="IPR050683">
    <property type="entry name" value="Bact_Polysacc_Export_ATP-bd"/>
</dbReference>
<feature type="region of interest" description="Disordered" evidence="1">
    <location>
        <begin position="267"/>
        <end position="288"/>
    </location>
</feature>
<dbReference type="RefSeq" id="WP_166032576.1">
    <property type="nucleotide sequence ID" value="NZ_CP048877.1"/>
</dbReference>
<dbReference type="PROSITE" id="PS50893">
    <property type="entry name" value="ABC_TRANSPORTER_2"/>
    <property type="match status" value="1"/>
</dbReference>
<evidence type="ECO:0000256" key="1">
    <source>
        <dbReference type="SAM" id="MobiDB-lite"/>
    </source>
</evidence>
<reference evidence="3 4" key="1">
    <citation type="submission" date="2020-02" db="EMBL/GenBank/DDBJ databases">
        <title>Genome analysis of Thermosulfuriphilus ammonigenes ST65T, an anaerobic thermophilic chemolithoautotrophic bacterium isolated from a deep-sea hydrothermal vent.</title>
        <authorList>
            <person name="Slobodkina G."/>
            <person name="Allioux M."/>
            <person name="Merkel A."/>
            <person name="Alain K."/>
            <person name="Jebbar M."/>
            <person name="Slobodkin A."/>
        </authorList>
    </citation>
    <scope>NUCLEOTIDE SEQUENCE [LARGE SCALE GENOMIC DNA]</scope>
    <source>
        <strain evidence="3 4">ST65</strain>
    </source>
</reference>
<dbReference type="EMBL" id="CP048877">
    <property type="protein sequence ID" value="QIJ72358.1"/>
    <property type="molecule type" value="Genomic_DNA"/>
</dbReference>
<dbReference type="Pfam" id="PF00005">
    <property type="entry name" value="ABC_tran"/>
    <property type="match status" value="1"/>
</dbReference>